<dbReference type="InterPro" id="IPR002347">
    <property type="entry name" value="SDR_fam"/>
</dbReference>
<dbReference type="AlphaFoldDB" id="A0A1W9ZLF0"/>
<organism evidence="2 3">
    <name type="scientific">Mycobacterium angelicum</name>
    <dbReference type="NCBI Taxonomy" id="470074"/>
    <lineage>
        <taxon>Bacteria</taxon>
        <taxon>Bacillati</taxon>
        <taxon>Actinomycetota</taxon>
        <taxon>Actinomycetes</taxon>
        <taxon>Mycobacteriales</taxon>
        <taxon>Mycobacteriaceae</taxon>
        <taxon>Mycobacterium</taxon>
    </lineage>
</organism>
<dbReference type="GO" id="GO:0016616">
    <property type="term" value="F:oxidoreductase activity, acting on the CH-OH group of donors, NAD or NADP as acceptor"/>
    <property type="evidence" value="ECO:0007669"/>
    <property type="project" value="TreeGrafter"/>
</dbReference>
<comment type="caution">
    <text evidence="2">The sequence shown here is derived from an EMBL/GenBank/DDBJ whole genome shotgun (WGS) entry which is preliminary data.</text>
</comment>
<proteinExistence type="inferred from homology"/>
<dbReference type="Gene3D" id="3.40.50.720">
    <property type="entry name" value="NAD(P)-binding Rossmann-like Domain"/>
    <property type="match status" value="1"/>
</dbReference>
<dbReference type="NCBIfam" id="NF005395">
    <property type="entry name" value="PRK06940.1"/>
    <property type="match status" value="1"/>
</dbReference>
<comment type="similarity">
    <text evidence="1">Belongs to the short-chain dehydrogenases/reductases (SDR) family.</text>
</comment>
<dbReference type="PANTHER" id="PTHR42760">
    <property type="entry name" value="SHORT-CHAIN DEHYDROGENASES/REDUCTASES FAMILY MEMBER"/>
    <property type="match status" value="1"/>
</dbReference>
<name>A0A1W9ZLF0_MYCAN</name>
<dbReference type="Pfam" id="PF13561">
    <property type="entry name" value="adh_short_C2"/>
    <property type="match status" value="1"/>
</dbReference>
<dbReference type="Proteomes" id="UP000192284">
    <property type="component" value="Unassembled WGS sequence"/>
</dbReference>
<gene>
    <name evidence="2" type="ORF">BST12_19085</name>
</gene>
<keyword evidence="3" id="KW-1185">Reference proteome</keyword>
<dbReference type="EMBL" id="MVHE01000036">
    <property type="protein sequence ID" value="ORA18113.1"/>
    <property type="molecule type" value="Genomic_DNA"/>
</dbReference>
<dbReference type="OrthoDB" id="9803333at2"/>
<dbReference type="PRINTS" id="PR00081">
    <property type="entry name" value="GDHRDH"/>
</dbReference>
<evidence type="ECO:0000256" key="1">
    <source>
        <dbReference type="ARBA" id="ARBA00006484"/>
    </source>
</evidence>
<evidence type="ECO:0000313" key="3">
    <source>
        <dbReference type="Proteomes" id="UP000192284"/>
    </source>
</evidence>
<protein>
    <submittedName>
        <fullName evidence="2">Short-chain dehydrogenase</fullName>
    </submittedName>
</protein>
<evidence type="ECO:0000313" key="2">
    <source>
        <dbReference type="EMBL" id="ORA18113.1"/>
    </source>
</evidence>
<dbReference type="CDD" id="cd05233">
    <property type="entry name" value="SDR_c"/>
    <property type="match status" value="1"/>
</dbReference>
<dbReference type="SUPFAM" id="SSF51735">
    <property type="entry name" value="NAD(P)-binding Rossmann-fold domains"/>
    <property type="match status" value="1"/>
</dbReference>
<dbReference type="InterPro" id="IPR036291">
    <property type="entry name" value="NAD(P)-bd_dom_sf"/>
</dbReference>
<reference evidence="2 3" key="1">
    <citation type="submission" date="2017-02" db="EMBL/GenBank/DDBJ databases">
        <title>The new phylogeny of genus Mycobacterium.</title>
        <authorList>
            <person name="Tortoli E."/>
            <person name="Trovato A."/>
            <person name="Cirillo D.M."/>
        </authorList>
    </citation>
    <scope>NUCLEOTIDE SEQUENCE [LARGE SCALE GENOMIC DNA]</scope>
    <source>
        <strain evidence="2 3">DSM 45057</strain>
    </source>
</reference>
<sequence length="287" mass="29115">MFHGWSGDIPPKLYPGPVTEVLTVIGVGGMGQAIARRLGSGKTVLLADYDEHALASVAASLSGDGHCIESRAVDVSSPDSVRALAEYAAALGNVTQLAHTAGLSPAQAPAEAIVAVDLLGVALVLQEFGEVIAPGGAGVVIASMAGHLLPPLTAEQEKALAHNPPDQLQYLDFVSSQEYPGLAYAIAKQANHVRVRAASIQWGRRGARINSISPGIISTPMGQQELASPVGDGMRAMIAMSGTGRIGTAADIAAAAAFLLGPEATFITGTDLLVDGGVVAAAKSQAT</sequence>
<dbReference type="Pfam" id="PF00106">
    <property type="entry name" value="adh_short"/>
    <property type="match status" value="1"/>
</dbReference>
<accession>A0A1W9ZLF0</accession>